<reference evidence="1 2" key="1">
    <citation type="submission" date="2021-05" db="EMBL/GenBank/DDBJ databases">
        <title>Novel Bacillus species.</title>
        <authorList>
            <person name="Liu G."/>
        </authorList>
    </citation>
    <scope>NUCLEOTIDE SEQUENCE [LARGE SCALE GENOMIC DNA]</scope>
    <source>
        <strain evidence="1 2">FJAT-49682</strain>
    </source>
</reference>
<evidence type="ECO:0000313" key="1">
    <source>
        <dbReference type="EMBL" id="MBS4221729.1"/>
    </source>
</evidence>
<protein>
    <submittedName>
        <fullName evidence="1">Uncharacterized protein</fullName>
    </submittedName>
</protein>
<dbReference type="RefSeq" id="WP_213096731.1">
    <property type="nucleotide sequence ID" value="NZ_JAGYPN010000001.1"/>
</dbReference>
<evidence type="ECO:0000313" key="2">
    <source>
        <dbReference type="Proteomes" id="UP000676456"/>
    </source>
</evidence>
<proteinExistence type="predicted"/>
<dbReference type="AlphaFoldDB" id="A0A942Z2Q7"/>
<name>A0A942Z2Q7_9BACI</name>
<sequence>MLRVKPTIIAYEDYQNFVLEQLRKHFSGSVLTMVNNDSPIIYKLWITILSFLTSWLRNSYSYRGPEPQDQASMIRSYLLLLLAKPTISITEWVDELHLVTIFRFGILAKLSL</sequence>
<comment type="caution">
    <text evidence="1">The sequence shown here is derived from an EMBL/GenBank/DDBJ whole genome shotgun (WGS) entry which is preliminary data.</text>
</comment>
<organism evidence="1 2">
    <name type="scientific">Lederbergia citrea</name>
    <dbReference type="NCBI Taxonomy" id="2833581"/>
    <lineage>
        <taxon>Bacteria</taxon>
        <taxon>Bacillati</taxon>
        <taxon>Bacillota</taxon>
        <taxon>Bacilli</taxon>
        <taxon>Bacillales</taxon>
        <taxon>Bacillaceae</taxon>
        <taxon>Lederbergia</taxon>
    </lineage>
</organism>
<accession>A0A942Z2Q7</accession>
<dbReference type="EMBL" id="JAGYPN010000001">
    <property type="protein sequence ID" value="MBS4221729.1"/>
    <property type="molecule type" value="Genomic_DNA"/>
</dbReference>
<keyword evidence="2" id="KW-1185">Reference proteome</keyword>
<dbReference type="Proteomes" id="UP000676456">
    <property type="component" value="Unassembled WGS sequence"/>
</dbReference>
<gene>
    <name evidence="1" type="ORF">KHA91_03005</name>
</gene>